<keyword evidence="3" id="KW-1185">Reference proteome</keyword>
<evidence type="ECO:0008006" key="4">
    <source>
        <dbReference type="Google" id="ProtNLM"/>
    </source>
</evidence>
<dbReference type="EMBL" id="AYXG01000245">
    <property type="protein sequence ID" value="EWC58248.1"/>
    <property type="molecule type" value="Genomic_DNA"/>
</dbReference>
<protein>
    <recommendedName>
        <fullName evidence="4">PspA domain-containing protein</fullName>
    </recommendedName>
</protein>
<sequence>MEQAMGTAGNDEENVVDAEVVEEKSPAPALVEPVLPPSDYSADGVPSFDYVRDRIENRVHTATGSVDLAGLGGTGPDVESLDKKLAERDEAGRAKLAEIRRSMGLD</sequence>
<accession>W7ICL7</accession>
<feature type="region of interest" description="Disordered" evidence="1">
    <location>
        <begin position="1"/>
        <end position="41"/>
    </location>
</feature>
<comment type="caution">
    <text evidence="2">The sequence shown here is derived from an EMBL/GenBank/DDBJ whole genome shotgun (WGS) entry which is preliminary data.</text>
</comment>
<dbReference type="AlphaFoldDB" id="W7ICL7"/>
<dbReference type="eggNOG" id="COG1842">
    <property type="taxonomic scope" value="Bacteria"/>
</dbReference>
<dbReference type="RefSeq" id="WP_233427925.1">
    <property type="nucleotide sequence ID" value="NZ_AYXG01000245.1"/>
</dbReference>
<organism evidence="2 3">
    <name type="scientific">Actinokineospora spheciospongiae</name>
    <dbReference type="NCBI Taxonomy" id="909613"/>
    <lineage>
        <taxon>Bacteria</taxon>
        <taxon>Bacillati</taxon>
        <taxon>Actinomycetota</taxon>
        <taxon>Actinomycetes</taxon>
        <taxon>Pseudonocardiales</taxon>
        <taxon>Pseudonocardiaceae</taxon>
        <taxon>Actinokineospora</taxon>
    </lineage>
</organism>
<gene>
    <name evidence="2" type="ORF">UO65_6457</name>
</gene>
<evidence type="ECO:0000256" key="1">
    <source>
        <dbReference type="SAM" id="MobiDB-lite"/>
    </source>
</evidence>
<name>W7ICL7_9PSEU</name>
<proteinExistence type="predicted"/>
<dbReference type="Proteomes" id="UP000019277">
    <property type="component" value="Unassembled WGS sequence"/>
</dbReference>
<evidence type="ECO:0000313" key="2">
    <source>
        <dbReference type="EMBL" id="EWC58248.1"/>
    </source>
</evidence>
<evidence type="ECO:0000313" key="3">
    <source>
        <dbReference type="Proteomes" id="UP000019277"/>
    </source>
</evidence>
<dbReference type="STRING" id="909613.UO65_6457"/>
<reference evidence="2 3" key="1">
    <citation type="journal article" date="2014" name="Genome Announc.">
        <title>Draft Genome Sequence of the Antitrypanosomally Active Sponge-Associated Bacterium Actinokineospora sp. Strain EG49.</title>
        <authorList>
            <person name="Harjes J."/>
            <person name="Ryu T."/>
            <person name="Abdelmohsen U.R."/>
            <person name="Moitinho-Silva L."/>
            <person name="Horn H."/>
            <person name="Ravasi T."/>
            <person name="Hentschel U."/>
        </authorList>
    </citation>
    <scope>NUCLEOTIDE SEQUENCE [LARGE SCALE GENOMIC DNA]</scope>
    <source>
        <strain evidence="2 3">EG49</strain>
    </source>
</reference>
<feature type="compositionally biased region" description="Acidic residues" evidence="1">
    <location>
        <begin position="10"/>
        <end position="20"/>
    </location>
</feature>